<sequence>MIGYTVLELLPKNCVSQQTDCKLTVVRSHAASAPGIGNDERNPPPPAPCHPPRAAAACALPIVGSTDGGPHTKVPFVISTHEVPALPIERTSERKKGYDFDWDMRSMSSAESVIWIKRNSSSCKKGNLELSYTESLQGSTHVIASPQHHPRAETTPPERESNAAAGIFKLQHTLFDAPGVDRRHRDN</sequence>
<comment type="caution">
    <text evidence="2">The sequence shown here is derived from an EMBL/GenBank/DDBJ whole genome shotgun (WGS) entry which is preliminary data.</text>
</comment>
<dbReference type="EMBL" id="BGZK01001578">
    <property type="protein sequence ID" value="GBP82671.1"/>
    <property type="molecule type" value="Genomic_DNA"/>
</dbReference>
<dbReference type="AlphaFoldDB" id="A0A4C1Z1R5"/>
<organism evidence="2 3">
    <name type="scientific">Eumeta variegata</name>
    <name type="common">Bagworm moth</name>
    <name type="synonym">Eumeta japonica</name>
    <dbReference type="NCBI Taxonomy" id="151549"/>
    <lineage>
        <taxon>Eukaryota</taxon>
        <taxon>Metazoa</taxon>
        <taxon>Ecdysozoa</taxon>
        <taxon>Arthropoda</taxon>
        <taxon>Hexapoda</taxon>
        <taxon>Insecta</taxon>
        <taxon>Pterygota</taxon>
        <taxon>Neoptera</taxon>
        <taxon>Endopterygota</taxon>
        <taxon>Lepidoptera</taxon>
        <taxon>Glossata</taxon>
        <taxon>Ditrysia</taxon>
        <taxon>Tineoidea</taxon>
        <taxon>Psychidae</taxon>
        <taxon>Oiketicinae</taxon>
        <taxon>Eumeta</taxon>
    </lineage>
</organism>
<dbReference type="Proteomes" id="UP000299102">
    <property type="component" value="Unassembled WGS sequence"/>
</dbReference>
<evidence type="ECO:0000256" key="1">
    <source>
        <dbReference type="SAM" id="MobiDB-lite"/>
    </source>
</evidence>
<feature type="region of interest" description="Disordered" evidence="1">
    <location>
        <begin position="144"/>
        <end position="165"/>
    </location>
</feature>
<accession>A0A4C1Z1R5</accession>
<gene>
    <name evidence="2" type="ORF">EVAR_60231_1</name>
</gene>
<keyword evidence="3" id="KW-1185">Reference proteome</keyword>
<proteinExistence type="predicted"/>
<evidence type="ECO:0000313" key="2">
    <source>
        <dbReference type="EMBL" id="GBP82671.1"/>
    </source>
</evidence>
<protein>
    <submittedName>
        <fullName evidence="2">Uncharacterized protein</fullName>
    </submittedName>
</protein>
<name>A0A4C1Z1R5_EUMVA</name>
<reference evidence="2 3" key="1">
    <citation type="journal article" date="2019" name="Commun. Biol.">
        <title>The bagworm genome reveals a unique fibroin gene that provides high tensile strength.</title>
        <authorList>
            <person name="Kono N."/>
            <person name="Nakamura H."/>
            <person name="Ohtoshi R."/>
            <person name="Tomita M."/>
            <person name="Numata K."/>
            <person name="Arakawa K."/>
        </authorList>
    </citation>
    <scope>NUCLEOTIDE SEQUENCE [LARGE SCALE GENOMIC DNA]</scope>
</reference>
<feature type="compositionally biased region" description="Basic and acidic residues" evidence="1">
    <location>
        <begin position="150"/>
        <end position="161"/>
    </location>
</feature>
<evidence type="ECO:0000313" key="3">
    <source>
        <dbReference type="Proteomes" id="UP000299102"/>
    </source>
</evidence>